<evidence type="ECO:0000313" key="2">
    <source>
        <dbReference type="Proteomes" id="UP001055879"/>
    </source>
</evidence>
<proteinExistence type="predicted"/>
<evidence type="ECO:0000313" key="1">
    <source>
        <dbReference type="EMBL" id="KAI3747510.1"/>
    </source>
</evidence>
<organism evidence="1 2">
    <name type="scientific">Arctium lappa</name>
    <name type="common">Greater burdock</name>
    <name type="synonym">Lappa major</name>
    <dbReference type="NCBI Taxonomy" id="4217"/>
    <lineage>
        <taxon>Eukaryota</taxon>
        <taxon>Viridiplantae</taxon>
        <taxon>Streptophyta</taxon>
        <taxon>Embryophyta</taxon>
        <taxon>Tracheophyta</taxon>
        <taxon>Spermatophyta</taxon>
        <taxon>Magnoliopsida</taxon>
        <taxon>eudicotyledons</taxon>
        <taxon>Gunneridae</taxon>
        <taxon>Pentapetalae</taxon>
        <taxon>asterids</taxon>
        <taxon>campanulids</taxon>
        <taxon>Asterales</taxon>
        <taxon>Asteraceae</taxon>
        <taxon>Carduoideae</taxon>
        <taxon>Cardueae</taxon>
        <taxon>Arctiinae</taxon>
        <taxon>Arctium</taxon>
    </lineage>
</organism>
<comment type="caution">
    <text evidence="1">The sequence shown here is derived from an EMBL/GenBank/DDBJ whole genome shotgun (WGS) entry which is preliminary data.</text>
</comment>
<dbReference type="EMBL" id="CM042049">
    <property type="protein sequence ID" value="KAI3747510.1"/>
    <property type="molecule type" value="Genomic_DNA"/>
</dbReference>
<accession>A0ACB9DLT8</accession>
<gene>
    <name evidence="1" type="ORF">L6452_09969</name>
</gene>
<protein>
    <submittedName>
        <fullName evidence="1">Uncharacterized protein</fullName>
    </submittedName>
</protein>
<reference evidence="1 2" key="2">
    <citation type="journal article" date="2022" name="Mol. Ecol. Resour.">
        <title>The genomes of chicory, endive, great burdock and yacon provide insights into Asteraceae paleo-polyploidization history and plant inulin production.</title>
        <authorList>
            <person name="Fan W."/>
            <person name="Wang S."/>
            <person name="Wang H."/>
            <person name="Wang A."/>
            <person name="Jiang F."/>
            <person name="Liu H."/>
            <person name="Zhao H."/>
            <person name="Xu D."/>
            <person name="Zhang Y."/>
        </authorList>
    </citation>
    <scope>NUCLEOTIDE SEQUENCE [LARGE SCALE GENOMIC DNA]</scope>
    <source>
        <strain evidence="2">cv. Niubang</strain>
    </source>
</reference>
<dbReference type="Proteomes" id="UP001055879">
    <property type="component" value="Linkage Group LG03"/>
</dbReference>
<name>A0ACB9DLT8_ARCLA</name>
<reference evidence="2" key="1">
    <citation type="journal article" date="2022" name="Mol. Ecol. Resour.">
        <title>The genomes of chicory, endive, great burdock and yacon provide insights into Asteraceae palaeo-polyploidization history and plant inulin production.</title>
        <authorList>
            <person name="Fan W."/>
            <person name="Wang S."/>
            <person name="Wang H."/>
            <person name="Wang A."/>
            <person name="Jiang F."/>
            <person name="Liu H."/>
            <person name="Zhao H."/>
            <person name="Xu D."/>
            <person name="Zhang Y."/>
        </authorList>
    </citation>
    <scope>NUCLEOTIDE SEQUENCE [LARGE SCALE GENOMIC DNA]</scope>
    <source>
        <strain evidence="2">cv. Niubang</strain>
    </source>
</reference>
<keyword evidence="2" id="KW-1185">Reference proteome</keyword>
<sequence>MRDLIGILKDKLSLSKLTLLSNSQTLSLHLAVLRTTSHSPSTPPHHHHLTTLLSLGNTSRATANTLILSLIHRLHRTTNSHVALKCLLTIHHIINQGPFILKDQLSSLHPNGRRNYLKLSDFRDAASPATWALSAWVRWYARYLETILSTSKFRGGFICSSSCSVLEREKQQDLISSVMNSDLIGDFGSLVGVVEEICKVPDNLLVEDDRMLAGVMELLANDYLSTVNELLLRLGEFKERVSVLSFDDSVELGDSLERLMSCKATSLRLFCNRKASVEVLWEMVDELNDGIGMVHLGKLGREDGGSESARFVDRVVRTSEYMRFPSGRLRLK</sequence>